<keyword evidence="1" id="KW-1133">Transmembrane helix</keyword>
<dbReference type="AlphaFoldDB" id="D7E7A4"/>
<dbReference type="RefSeq" id="WP_013194421.1">
    <property type="nucleotide sequence ID" value="NC_014253.1"/>
</dbReference>
<gene>
    <name evidence="2" type="ordered locus">Metev_0960</name>
</gene>
<organism evidence="2 3">
    <name type="scientific">Methanohalobium evestigatum (strain ATCC BAA-1072 / DSM 3721 / NBRC 107634 / OCM 161 / Z-7303)</name>
    <dbReference type="NCBI Taxonomy" id="644295"/>
    <lineage>
        <taxon>Archaea</taxon>
        <taxon>Methanobacteriati</taxon>
        <taxon>Methanobacteriota</taxon>
        <taxon>Stenosarchaea group</taxon>
        <taxon>Methanomicrobia</taxon>
        <taxon>Methanosarcinales</taxon>
        <taxon>Methanosarcinaceae</taxon>
        <taxon>Methanohalobium</taxon>
    </lineage>
</organism>
<dbReference type="PANTHER" id="PTHR33802:SF1">
    <property type="entry name" value="XK-RELATED PROTEIN"/>
    <property type="match status" value="1"/>
</dbReference>
<feature type="transmembrane region" description="Helical" evidence="1">
    <location>
        <begin position="90"/>
        <end position="107"/>
    </location>
</feature>
<sequence precursor="true">MEKMTTLIKVIVVVTFLTMLIVNVLANILPINEVTTGQVSDSFPNLFAPAGLTFSIWGLIYLLLAGYTLYHIGLFRGDTKIFKTELFNKIGILFSVSSIANAAWVFSWHYYKIPLSMLLIVVILVCLILINKLTINKRFSAKEYFFIRLPFSIYFGWITIATIANATVLLVSIGWEGFGLSEVTWTVVILAVGFTIATVTMIKNRDVAYGLVIIWAYAGILLRHISSEGFDTQYPTVIATAVTSIILLLFAEAYILTSKKKEIVYNR</sequence>
<reference evidence="2 3" key="1">
    <citation type="submission" date="2010-06" db="EMBL/GenBank/DDBJ databases">
        <title>Complete sequence chromosome of Methanohalobium evestigatum Z-7303.</title>
        <authorList>
            <consortium name="US DOE Joint Genome Institute"/>
            <person name="Lucas S."/>
            <person name="Copeland A."/>
            <person name="Lapidus A."/>
            <person name="Cheng J.-F."/>
            <person name="Bruce D."/>
            <person name="Goodwin L."/>
            <person name="Pitluck S."/>
            <person name="Saunders E."/>
            <person name="Detter J.C."/>
            <person name="Han C."/>
            <person name="Tapia R."/>
            <person name="Land M."/>
            <person name="Hauser L."/>
            <person name="Kyrpides N."/>
            <person name="Mikhailova N."/>
            <person name="Sieprawska-Lupa M."/>
            <person name="Whitman W.B."/>
            <person name="Anderson I."/>
            <person name="Woyke T."/>
        </authorList>
    </citation>
    <scope>NUCLEOTIDE SEQUENCE [LARGE SCALE GENOMIC DNA]</scope>
    <source>
        <strain evidence="3">ATCC BAA-1072 / DSM 3721 / NBRC 107634 / OCM 161 / Z-7303</strain>
    </source>
</reference>
<evidence type="ECO:0000313" key="2">
    <source>
        <dbReference type="EMBL" id="ADI73853.1"/>
    </source>
</evidence>
<keyword evidence="1" id="KW-0812">Transmembrane</keyword>
<keyword evidence="1" id="KW-0472">Membrane</keyword>
<dbReference type="GeneID" id="9346589"/>
<name>D7E7A4_METEZ</name>
<dbReference type="EMBL" id="CP002069">
    <property type="protein sequence ID" value="ADI73853.1"/>
    <property type="molecule type" value="Genomic_DNA"/>
</dbReference>
<evidence type="ECO:0008006" key="4">
    <source>
        <dbReference type="Google" id="ProtNLM"/>
    </source>
</evidence>
<dbReference type="InterPro" id="IPR038330">
    <property type="entry name" value="TspO/MBR-related_sf"/>
</dbReference>
<dbReference type="Gene3D" id="1.20.1260.100">
    <property type="entry name" value="TspO/MBR protein"/>
    <property type="match status" value="1"/>
</dbReference>
<dbReference type="KEGG" id="mev:Metev_0960"/>
<dbReference type="HOGENOM" id="CLU_067293_1_0_2"/>
<feature type="transmembrane region" description="Helical" evidence="1">
    <location>
        <begin position="7"/>
        <end position="26"/>
    </location>
</feature>
<accession>D7E7A4</accession>
<dbReference type="PANTHER" id="PTHR33802">
    <property type="entry name" value="SI:CH211-161H7.5-RELATED"/>
    <property type="match status" value="1"/>
</dbReference>
<feature type="transmembrane region" description="Helical" evidence="1">
    <location>
        <begin position="183"/>
        <end position="202"/>
    </location>
</feature>
<dbReference type="Proteomes" id="UP000000391">
    <property type="component" value="Chromosome"/>
</dbReference>
<evidence type="ECO:0000313" key="3">
    <source>
        <dbReference type="Proteomes" id="UP000000391"/>
    </source>
</evidence>
<proteinExistence type="predicted"/>
<protein>
    <recommendedName>
        <fullName evidence="4">Lantibiotic ABC transporter permease</fullName>
    </recommendedName>
</protein>
<evidence type="ECO:0000256" key="1">
    <source>
        <dbReference type="SAM" id="Phobius"/>
    </source>
</evidence>
<dbReference type="OrthoDB" id="125714at2157"/>
<dbReference type="STRING" id="644295.Metev_0960"/>
<keyword evidence="3" id="KW-1185">Reference proteome</keyword>
<feature type="transmembrane region" description="Helical" evidence="1">
    <location>
        <begin position="237"/>
        <end position="257"/>
    </location>
</feature>
<feature type="transmembrane region" description="Helical" evidence="1">
    <location>
        <begin position="151"/>
        <end position="171"/>
    </location>
</feature>
<feature type="transmembrane region" description="Helical" evidence="1">
    <location>
        <begin position="46"/>
        <end position="70"/>
    </location>
</feature>
<feature type="transmembrane region" description="Helical" evidence="1">
    <location>
        <begin position="207"/>
        <end position="225"/>
    </location>
</feature>
<feature type="transmembrane region" description="Helical" evidence="1">
    <location>
        <begin position="113"/>
        <end position="130"/>
    </location>
</feature>